<gene>
    <name evidence="5" type="ORF">CONLIGDRAFT_660384</name>
</gene>
<dbReference type="STRING" id="1408157.A0A1J7JSQ5"/>
<dbReference type="GO" id="GO:0016787">
    <property type="term" value="F:hydrolase activity"/>
    <property type="evidence" value="ECO:0007669"/>
    <property type="project" value="UniProtKB-KW"/>
</dbReference>
<evidence type="ECO:0000256" key="1">
    <source>
        <dbReference type="ARBA" id="ARBA00009199"/>
    </source>
</evidence>
<dbReference type="SUPFAM" id="SSF75304">
    <property type="entry name" value="Amidase signature (AS) enzymes"/>
    <property type="match status" value="1"/>
</dbReference>
<keyword evidence="6" id="KW-1185">Reference proteome</keyword>
<evidence type="ECO:0000256" key="2">
    <source>
        <dbReference type="ARBA" id="ARBA00022801"/>
    </source>
</evidence>
<feature type="chain" id="PRO_5012250232" evidence="3">
    <location>
        <begin position="24"/>
        <end position="561"/>
    </location>
</feature>
<dbReference type="OrthoDB" id="6428749at2759"/>
<dbReference type="InterPro" id="IPR036928">
    <property type="entry name" value="AS_sf"/>
</dbReference>
<accession>A0A1J7JSQ5</accession>
<evidence type="ECO:0000313" key="6">
    <source>
        <dbReference type="Proteomes" id="UP000182658"/>
    </source>
</evidence>
<keyword evidence="3" id="KW-0732">Signal</keyword>
<organism evidence="5 6">
    <name type="scientific">Coniochaeta ligniaria NRRL 30616</name>
    <dbReference type="NCBI Taxonomy" id="1408157"/>
    <lineage>
        <taxon>Eukaryota</taxon>
        <taxon>Fungi</taxon>
        <taxon>Dikarya</taxon>
        <taxon>Ascomycota</taxon>
        <taxon>Pezizomycotina</taxon>
        <taxon>Sordariomycetes</taxon>
        <taxon>Sordariomycetidae</taxon>
        <taxon>Coniochaetales</taxon>
        <taxon>Coniochaetaceae</taxon>
        <taxon>Coniochaeta</taxon>
    </lineage>
</organism>
<reference evidence="5 6" key="1">
    <citation type="submission" date="2016-10" db="EMBL/GenBank/DDBJ databases">
        <title>Draft genome sequence of Coniochaeta ligniaria NRRL30616, a lignocellulolytic fungus for bioabatement of inhibitors in plant biomass hydrolysates.</title>
        <authorList>
            <consortium name="DOE Joint Genome Institute"/>
            <person name="Jimenez D.J."/>
            <person name="Hector R.E."/>
            <person name="Riley R."/>
            <person name="Sun H."/>
            <person name="Grigoriev I.V."/>
            <person name="Van Elsas J.D."/>
            <person name="Nichols N.N."/>
        </authorList>
    </citation>
    <scope>NUCLEOTIDE SEQUENCE [LARGE SCALE GENOMIC DNA]</scope>
    <source>
        <strain evidence="5 6">NRRL 30616</strain>
    </source>
</reference>
<evidence type="ECO:0000313" key="5">
    <source>
        <dbReference type="EMBL" id="OIW32388.1"/>
    </source>
</evidence>
<sequence>MNRHVSILPLILLYVAVPYFSNALSTTMRTPIQLLKHQHQQTTTSWQAIVAEKRLRDLAKIPDEWQLAKRQHSIVDDFIHHLLDAKSRSLTNLDVPVLMEKTADASLTAFSLTTAVCKRAVYAHQLQAKALDEFGRTHKHPQGPLHGLPVPMKDQLHVKAFGGNKSSELKCRAESELVRKLESLRAIVTAKSTLVQSLWYSETNNNILGYNWNLRNQRLSSGGSSGGEGVLQALRGSAFGFGSDIGGFVSMPAAFNGVFSIKPSVGRVPFLGTPKSSPGQTNIQTVGMLGHCVASLRHVFEAIPAGDVLAKLSFGFMDFDGIVKSHPPILRALCMVKDALQASGHRAAITSGDRAYHVFEQLKLSGEPLIPQLNPDFLKGKAAPPKNAIEVEKAVQDLMKYRVKDQNYWLSTANQTTTGRPVDAVLLPVVPSVAMIPGKLCYPPRIGAANVVDNTTVVITFTQANQLIDKFDSSHVPVGDKPVRPSLLFTVLHPVYLLLTLEDDPAVYDGAPASVQVLGGRLQEEKLLAIGQVITDALQKHRYSTKSSDAGSAGVPFPDDL</sequence>
<keyword evidence="2" id="KW-0378">Hydrolase</keyword>
<name>A0A1J7JSQ5_9PEZI</name>
<evidence type="ECO:0000259" key="4">
    <source>
        <dbReference type="Pfam" id="PF01425"/>
    </source>
</evidence>
<comment type="similarity">
    <text evidence="1">Belongs to the amidase family.</text>
</comment>
<feature type="domain" description="Amidase" evidence="4">
    <location>
        <begin position="125"/>
        <end position="304"/>
    </location>
</feature>
<dbReference type="PIRSF" id="PIRSF001221">
    <property type="entry name" value="Amidase_fungi"/>
    <property type="match status" value="1"/>
</dbReference>
<protein>
    <submittedName>
        <fullName evidence="5">Amidase</fullName>
    </submittedName>
</protein>
<proteinExistence type="inferred from homology"/>
<dbReference type="PANTHER" id="PTHR46072:SF8">
    <property type="entry name" value="AMIDASE DOMAIN-CONTAINING PROTEIN"/>
    <property type="match status" value="1"/>
</dbReference>
<dbReference type="InParanoid" id="A0A1J7JSQ5"/>
<dbReference type="PANTHER" id="PTHR46072">
    <property type="entry name" value="AMIDASE-RELATED-RELATED"/>
    <property type="match status" value="1"/>
</dbReference>
<dbReference type="Proteomes" id="UP000182658">
    <property type="component" value="Unassembled WGS sequence"/>
</dbReference>
<dbReference type="Pfam" id="PF01425">
    <property type="entry name" value="Amidase"/>
    <property type="match status" value="1"/>
</dbReference>
<dbReference type="AlphaFoldDB" id="A0A1J7JSQ5"/>
<dbReference type="EMBL" id="KV875095">
    <property type="protein sequence ID" value="OIW32388.1"/>
    <property type="molecule type" value="Genomic_DNA"/>
</dbReference>
<feature type="signal peptide" evidence="3">
    <location>
        <begin position="1"/>
        <end position="23"/>
    </location>
</feature>
<dbReference type="InterPro" id="IPR023631">
    <property type="entry name" value="Amidase_dom"/>
</dbReference>
<evidence type="ECO:0000256" key="3">
    <source>
        <dbReference type="SAM" id="SignalP"/>
    </source>
</evidence>
<dbReference type="Gene3D" id="3.90.1300.10">
    <property type="entry name" value="Amidase signature (AS) domain"/>
    <property type="match status" value="1"/>
</dbReference>